<sequence>MRVLHLTPGTGSFYCGSCLRDHALIRALRARGHDAIMAPLYLPLVTDREVSNPEIPIQVGGVTLYLQEKLPFLRFVPRFLLNWLNSPAILRIASNFIGMTSPRDLGRMTLGALKGEEANQWPEWKRALDWIKTEVKPDVISLSNGLLLGLCPVIKRDLGIPVIVSLQGEDSFLDTLVEPFRTESWAAMRSNAQHVDHFITASTYYGDTMAERLEVPRDKVSVIFNGLDVTAFAAARPDPNWPTIGFFARMIHGKGLTTLVDAYIELAKRGTVPRVKLKIGGSTMASDQKYHAGLKKKIADAKLTDRVEWHPDLSFNDKVKFFRDLTVFSVPATYGEAFGLYVIESMASGVPVVQPRHAAFPELIEATGGGILCEPDDVKSLADALESLLLDGPKRERLISSGTVRVRSEFTAVRMAEKFDEVMRLVKQKHGSR</sequence>
<evidence type="ECO:0000259" key="4">
    <source>
        <dbReference type="Pfam" id="PF00534"/>
    </source>
</evidence>
<dbReference type="OrthoDB" id="139410at2"/>
<keyword evidence="7" id="KW-1185">Reference proteome</keyword>
<evidence type="ECO:0000256" key="1">
    <source>
        <dbReference type="ARBA" id="ARBA00009481"/>
    </source>
</evidence>
<comment type="similarity">
    <text evidence="1">Belongs to the glycosyltransferase group 1 family. Glycosyltransferase 4 subfamily.</text>
</comment>
<accession>A0A512MBW5</accession>
<dbReference type="SUPFAM" id="SSF53756">
    <property type="entry name" value="UDP-Glycosyltransferase/glycogen phosphorylase"/>
    <property type="match status" value="1"/>
</dbReference>
<dbReference type="Gene3D" id="3.40.50.2000">
    <property type="entry name" value="Glycogen Phosphorylase B"/>
    <property type="match status" value="2"/>
</dbReference>
<evidence type="ECO:0000256" key="3">
    <source>
        <dbReference type="ARBA" id="ARBA00022679"/>
    </source>
</evidence>
<evidence type="ECO:0000313" key="7">
    <source>
        <dbReference type="Proteomes" id="UP000321577"/>
    </source>
</evidence>
<proteinExistence type="inferred from homology"/>
<protein>
    <submittedName>
        <fullName evidence="6">Glycosyl transferase family 1</fullName>
    </submittedName>
</protein>
<reference evidence="6 7" key="1">
    <citation type="submission" date="2019-07" db="EMBL/GenBank/DDBJ databases">
        <title>Whole genome shotgun sequence of Brevifollis gellanilyticus NBRC 108608.</title>
        <authorList>
            <person name="Hosoyama A."/>
            <person name="Uohara A."/>
            <person name="Ohji S."/>
            <person name="Ichikawa N."/>
        </authorList>
    </citation>
    <scope>NUCLEOTIDE SEQUENCE [LARGE SCALE GENOMIC DNA]</scope>
    <source>
        <strain evidence="6 7">NBRC 108608</strain>
    </source>
</reference>
<evidence type="ECO:0000259" key="5">
    <source>
        <dbReference type="Pfam" id="PF13439"/>
    </source>
</evidence>
<name>A0A512MBW5_9BACT</name>
<evidence type="ECO:0000256" key="2">
    <source>
        <dbReference type="ARBA" id="ARBA00022676"/>
    </source>
</evidence>
<dbReference type="CDD" id="cd03801">
    <property type="entry name" value="GT4_PimA-like"/>
    <property type="match status" value="1"/>
</dbReference>
<keyword evidence="3 6" id="KW-0808">Transferase</keyword>
<dbReference type="PANTHER" id="PTHR12526">
    <property type="entry name" value="GLYCOSYLTRANSFERASE"/>
    <property type="match status" value="1"/>
</dbReference>
<feature type="domain" description="Glycosyltransferase subfamily 4-like N-terminal" evidence="5">
    <location>
        <begin position="118"/>
        <end position="229"/>
    </location>
</feature>
<comment type="caution">
    <text evidence="6">The sequence shown here is derived from an EMBL/GenBank/DDBJ whole genome shotgun (WGS) entry which is preliminary data.</text>
</comment>
<dbReference type="EMBL" id="BKAG01000027">
    <property type="protein sequence ID" value="GEP44237.1"/>
    <property type="molecule type" value="Genomic_DNA"/>
</dbReference>
<dbReference type="Pfam" id="PF13439">
    <property type="entry name" value="Glyco_transf_4"/>
    <property type="match status" value="1"/>
</dbReference>
<dbReference type="GO" id="GO:0016757">
    <property type="term" value="F:glycosyltransferase activity"/>
    <property type="evidence" value="ECO:0007669"/>
    <property type="project" value="UniProtKB-KW"/>
</dbReference>
<keyword evidence="2" id="KW-0328">Glycosyltransferase</keyword>
<dbReference type="AlphaFoldDB" id="A0A512MBW5"/>
<gene>
    <name evidence="6" type="ORF">BGE01nite_35280</name>
</gene>
<dbReference type="Pfam" id="PF00534">
    <property type="entry name" value="Glycos_transf_1"/>
    <property type="match status" value="1"/>
</dbReference>
<dbReference type="Proteomes" id="UP000321577">
    <property type="component" value="Unassembled WGS sequence"/>
</dbReference>
<dbReference type="InterPro" id="IPR028098">
    <property type="entry name" value="Glyco_trans_4-like_N"/>
</dbReference>
<dbReference type="PANTHER" id="PTHR12526:SF640">
    <property type="entry name" value="COLANIC ACID BIOSYNTHESIS GLYCOSYLTRANSFERASE WCAL-RELATED"/>
    <property type="match status" value="1"/>
</dbReference>
<evidence type="ECO:0000313" key="6">
    <source>
        <dbReference type="EMBL" id="GEP44237.1"/>
    </source>
</evidence>
<feature type="domain" description="Glycosyl transferase family 1" evidence="4">
    <location>
        <begin position="240"/>
        <end position="402"/>
    </location>
</feature>
<dbReference type="InterPro" id="IPR001296">
    <property type="entry name" value="Glyco_trans_1"/>
</dbReference>
<dbReference type="RefSeq" id="WP_146852000.1">
    <property type="nucleotide sequence ID" value="NZ_BKAG01000027.1"/>
</dbReference>
<organism evidence="6 7">
    <name type="scientific">Brevifollis gellanilyticus</name>
    <dbReference type="NCBI Taxonomy" id="748831"/>
    <lineage>
        <taxon>Bacteria</taxon>
        <taxon>Pseudomonadati</taxon>
        <taxon>Verrucomicrobiota</taxon>
        <taxon>Verrucomicrobiia</taxon>
        <taxon>Verrucomicrobiales</taxon>
        <taxon>Verrucomicrobiaceae</taxon>
    </lineage>
</organism>